<proteinExistence type="predicted"/>
<keyword evidence="6" id="KW-0418">Kinase</keyword>
<dbReference type="SUPFAM" id="SSF55874">
    <property type="entry name" value="ATPase domain of HSP90 chaperone/DNA topoisomerase II/histidine kinase"/>
    <property type="match status" value="1"/>
</dbReference>
<dbReference type="PANTHER" id="PTHR43065:SF46">
    <property type="entry name" value="C4-DICARBOXYLATE TRANSPORT SENSOR PROTEIN DCTB"/>
    <property type="match status" value="1"/>
</dbReference>
<dbReference type="AlphaFoldDB" id="A0A2N1PN25"/>
<dbReference type="EC" id="2.7.13.3" evidence="2"/>
<dbReference type="InterPro" id="IPR003661">
    <property type="entry name" value="HisK_dim/P_dom"/>
</dbReference>
<sequence>MTSDLTSDKSTSKSKLSAEEIELGCDSSVLASIIESMPDPVFIKDRNHKWIFVNQAFCNFMGYSRDLILGMSDYDFFPSSQADIFWEMDNRVFETGLGNENEEYFTNSSGTTHIIRTKKTLFRRSDDNLFLIGIIRDVSEQKLSEIAQRQSEERLRAIFDAAKDAIFMKDEKFRYILVNKATEVLLDLEYKNIIGKTDTEIFGETAGKRARLFDQKVLEGQTVEDESTRPIKGKQVTLHVIKVPLRDSAGRVNGICGIARDITATRRLEASLQQSQKLEALGTLAGGVAHDFNNLLTGINGYLYLAKQKIGEDHPISTKLNSMQHLIDRGTSLTRQLLGFARAGALEASLTDLNSVIKTASKIFERTKREIQVKRSLFKGLWKIVADGAQIEQVLLNLFINAWQAMPQGGTIRIDTRNLVIPEFAEAGEPGYPVPEGSYVVIGVQDSGTGMDEATRKRIFEPFFTTKGVGGGTGLGLASAYGIIRNHDGYVSVESEPGKGTRFEIFLPARDNSDEFHSDTDRRSDLQDENRDKISEPSDLTYAMQNQKKRNQSKKNHSNKKVSRLGNTKNLKAKSDDSASIRELSKPRILLIDDEENVRNVMTEMLENLGYEIDAAADGESGVELFRKAETGRKYDLTILDVILPGMGGEEIFKALISLDPNVRVLLCTGYTQKGLVEKLISFGCLGYIQKPFDINTLNNRIREAMNTRKPENPNIENS</sequence>
<feature type="domain" description="PAS" evidence="13">
    <location>
        <begin position="151"/>
        <end position="221"/>
    </location>
</feature>
<evidence type="ECO:0000259" key="14">
    <source>
        <dbReference type="PROSITE" id="PS50113"/>
    </source>
</evidence>
<dbReference type="PROSITE" id="PS50109">
    <property type="entry name" value="HIS_KIN"/>
    <property type="match status" value="1"/>
</dbReference>
<dbReference type="InterPro" id="IPR004358">
    <property type="entry name" value="Sig_transdc_His_kin-like_C"/>
</dbReference>
<dbReference type="Gene3D" id="1.10.287.130">
    <property type="match status" value="1"/>
</dbReference>
<evidence type="ECO:0000313" key="15">
    <source>
        <dbReference type="EMBL" id="PKK89739.1"/>
    </source>
</evidence>
<dbReference type="SMART" id="SM00388">
    <property type="entry name" value="HisKA"/>
    <property type="match status" value="1"/>
</dbReference>
<keyword evidence="8" id="KW-0902">Two-component regulatory system</keyword>
<dbReference type="InterPro" id="IPR036097">
    <property type="entry name" value="HisK_dim/P_sf"/>
</dbReference>
<gene>
    <name evidence="15" type="ORF">CVV64_13120</name>
</gene>
<dbReference type="InterPro" id="IPR005467">
    <property type="entry name" value="His_kinase_dom"/>
</dbReference>
<evidence type="ECO:0000256" key="1">
    <source>
        <dbReference type="ARBA" id="ARBA00000085"/>
    </source>
</evidence>
<dbReference type="SUPFAM" id="SSF47384">
    <property type="entry name" value="Homodimeric domain of signal transducing histidine kinase"/>
    <property type="match status" value="1"/>
</dbReference>
<dbReference type="SUPFAM" id="SSF52172">
    <property type="entry name" value="CheY-like"/>
    <property type="match status" value="1"/>
</dbReference>
<protein>
    <recommendedName>
        <fullName evidence="2">histidine kinase</fullName>
        <ecNumber evidence="2">2.7.13.3</ecNumber>
    </recommendedName>
</protein>
<feature type="domain" description="PAS" evidence="13">
    <location>
        <begin position="26"/>
        <end position="96"/>
    </location>
</feature>
<evidence type="ECO:0000256" key="8">
    <source>
        <dbReference type="ARBA" id="ARBA00023012"/>
    </source>
</evidence>
<dbReference type="InterPro" id="IPR000700">
    <property type="entry name" value="PAS-assoc_C"/>
</dbReference>
<comment type="caution">
    <text evidence="15">The sequence shown here is derived from an EMBL/GenBank/DDBJ whole genome shotgun (WGS) entry which is preliminary data.</text>
</comment>
<evidence type="ECO:0000259" key="13">
    <source>
        <dbReference type="PROSITE" id="PS50112"/>
    </source>
</evidence>
<dbReference type="PRINTS" id="PR00344">
    <property type="entry name" value="BCTRLSENSOR"/>
</dbReference>
<reference evidence="15 16" key="1">
    <citation type="journal article" date="2017" name="ISME J.">
        <title>Potential for microbial H2 and metal transformations associated with novel bacteria and archaea in deep terrestrial subsurface sediments.</title>
        <authorList>
            <person name="Hernsdorf A.W."/>
            <person name="Amano Y."/>
            <person name="Miyakawa K."/>
            <person name="Ise K."/>
            <person name="Suzuki Y."/>
            <person name="Anantharaman K."/>
            <person name="Probst A."/>
            <person name="Burstein D."/>
            <person name="Thomas B.C."/>
            <person name="Banfield J.F."/>
        </authorList>
    </citation>
    <scope>NUCLEOTIDE SEQUENCE [LARGE SCALE GENOMIC DNA]</scope>
    <source>
        <strain evidence="15">HGW-Wallbacteria-1</strain>
    </source>
</reference>
<evidence type="ECO:0000256" key="9">
    <source>
        <dbReference type="PROSITE-ProRule" id="PRU00169"/>
    </source>
</evidence>
<dbReference type="Proteomes" id="UP000233256">
    <property type="component" value="Unassembled WGS sequence"/>
</dbReference>
<feature type="region of interest" description="Disordered" evidence="10">
    <location>
        <begin position="512"/>
        <end position="579"/>
    </location>
</feature>
<dbReference type="SMART" id="SM00091">
    <property type="entry name" value="PAS"/>
    <property type="match status" value="2"/>
</dbReference>
<dbReference type="CDD" id="cd00156">
    <property type="entry name" value="REC"/>
    <property type="match status" value="1"/>
</dbReference>
<evidence type="ECO:0000256" key="10">
    <source>
        <dbReference type="SAM" id="MobiDB-lite"/>
    </source>
</evidence>
<dbReference type="InterPro" id="IPR013656">
    <property type="entry name" value="PAS_4"/>
</dbReference>
<dbReference type="PROSITE" id="PS50113">
    <property type="entry name" value="PAC"/>
    <property type="match status" value="1"/>
</dbReference>
<evidence type="ECO:0000256" key="6">
    <source>
        <dbReference type="ARBA" id="ARBA00022777"/>
    </source>
</evidence>
<name>A0A2N1PN25_9BACT</name>
<dbReference type="InterPro" id="IPR011006">
    <property type="entry name" value="CheY-like_superfamily"/>
</dbReference>
<keyword evidence="3 9" id="KW-0597">Phosphoprotein</keyword>
<feature type="domain" description="PAC" evidence="14">
    <location>
        <begin position="221"/>
        <end position="274"/>
    </location>
</feature>
<dbReference type="PANTHER" id="PTHR43065">
    <property type="entry name" value="SENSOR HISTIDINE KINASE"/>
    <property type="match status" value="1"/>
</dbReference>
<feature type="domain" description="Histidine kinase" evidence="11">
    <location>
        <begin position="287"/>
        <end position="511"/>
    </location>
</feature>
<dbReference type="Gene3D" id="3.30.450.20">
    <property type="entry name" value="PAS domain"/>
    <property type="match status" value="2"/>
</dbReference>
<keyword evidence="4" id="KW-0808">Transferase</keyword>
<dbReference type="SMART" id="SM00448">
    <property type="entry name" value="REC"/>
    <property type="match status" value="1"/>
</dbReference>
<evidence type="ECO:0000313" key="16">
    <source>
        <dbReference type="Proteomes" id="UP000233256"/>
    </source>
</evidence>
<feature type="compositionally biased region" description="Basic and acidic residues" evidence="10">
    <location>
        <begin position="512"/>
        <end position="536"/>
    </location>
</feature>
<dbReference type="NCBIfam" id="TIGR00229">
    <property type="entry name" value="sensory_box"/>
    <property type="match status" value="2"/>
</dbReference>
<evidence type="ECO:0000256" key="5">
    <source>
        <dbReference type="ARBA" id="ARBA00022741"/>
    </source>
</evidence>
<dbReference type="Pfam" id="PF02518">
    <property type="entry name" value="HATPase_c"/>
    <property type="match status" value="1"/>
</dbReference>
<evidence type="ECO:0000259" key="12">
    <source>
        <dbReference type="PROSITE" id="PS50110"/>
    </source>
</evidence>
<dbReference type="GO" id="GO:0005524">
    <property type="term" value="F:ATP binding"/>
    <property type="evidence" value="ECO:0007669"/>
    <property type="project" value="UniProtKB-KW"/>
</dbReference>
<dbReference type="InterPro" id="IPR000014">
    <property type="entry name" value="PAS"/>
</dbReference>
<dbReference type="Gene3D" id="3.30.565.10">
    <property type="entry name" value="Histidine kinase-like ATPase, C-terminal domain"/>
    <property type="match status" value="1"/>
</dbReference>
<dbReference type="Pfam" id="PF00072">
    <property type="entry name" value="Response_reg"/>
    <property type="match status" value="1"/>
</dbReference>
<evidence type="ECO:0000256" key="3">
    <source>
        <dbReference type="ARBA" id="ARBA00022553"/>
    </source>
</evidence>
<accession>A0A2N1PN25</accession>
<feature type="modified residue" description="4-aspartylphosphate" evidence="9">
    <location>
        <position position="641"/>
    </location>
</feature>
<feature type="domain" description="Response regulatory" evidence="12">
    <location>
        <begin position="588"/>
        <end position="706"/>
    </location>
</feature>
<dbReference type="EMBL" id="PGXC01000013">
    <property type="protein sequence ID" value="PKK89739.1"/>
    <property type="molecule type" value="Genomic_DNA"/>
</dbReference>
<keyword evidence="7" id="KW-0067">ATP-binding</keyword>
<evidence type="ECO:0000259" key="11">
    <source>
        <dbReference type="PROSITE" id="PS50109"/>
    </source>
</evidence>
<dbReference type="Gene3D" id="3.40.50.2300">
    <property type="match status" value="1"/>
</dbReference>
<dbReference type="SUPFAM" id="SSF55785">
    <property type="entry name" value="PYP-like sensor domain (PAS domain)"/>
    <property type="match status" value="2"/>
</dbReference>
<dbReference type="InterPro" id="IPR036890">
    <property type="entry name" value="HATPase_C_sf"/>
</dbReference>
<dbReference type="InterPro" id="IPR001789">
    <property type="entry name" value="Sig_transdc_resp-reg_receiver"/>
</dbReference>
<evidence type="ECO:0000256" key="7">
    <source>
        <dbReference type="ARBA" id="ARBA00022840"/>
    </source>
</evidence>
<comment type="catalytic activity">
    <reaction evidence="1">
        <text>ATP + protein L-histidine = ADP + protein N-phospho-L-histidine.</text>
        <dbReference type="EC" id="2.7.13.3"/>
    </reaction>
</comment>
<dbReference type="InterPro" id="IPR035965">
    <property type="entry name" value="PAS-like_dom_sf"/>
</dbReference>
<dbReference type="PROSITE" id="PS50112">
    <property type="entry name" value="PAS"/>
    <property type="match status" value="2"/>
</dbReference>
<organism evidence="15 16">
    <name type="scientific">Candidatus Wallbacteria bacterium HGW-Wallbacteria-1</name>
    <dbReference type="NCBI Taxonomy" id="2013854"/>
    <lineage>
        <taxon>Bacteria</taxon>
        <taxon>Candidatus Walliibacteriota</taxon>
    </lineage>
</organism>
<dbReference type="CDD" id="cd00130">
    <property type="entry name" value="PAS"/>
    <property type="match status" value="2"/>
</dbReference>
<dbReference type="Pfam" id="PF08448">
    <property type="entry name" value="PAS_4"/>
    <property type="match status" value="2"/>
</dbReference>
<evidence type="ECO:0000256" key="2">
    <source>
        <dbReference type="ARBA" id="ARBA00012438"/>
    </source>
</evidence>
<dbReference type="CDD" id="cd00082">
    <property type="entry name" value="HisKA"/>
    <property type="match status" value="1"/>
</dbReference>
<dbReference type="InterPro" id="IPR003594">
    <property type="entry name" value="HATPase_dom"/>
</dbReference>
<dbReference type="GO" id="GO:0000155">
    <property type="term" value="F:phosphorelay sensor kinase activity"/>
    <property type="evidence" value="ECO:0007669"/>
    <property type="project" value="InterPro"/>
</dbReference>
<keyword evidence="5" id="KW-0547">Nucleotide-binding</keyword>
<dbReference type="SMART" id="SM00387">
    <property type="entry name" value="HATPase_c"/>
    <property type="match status" value="1"/>
</dbReference>
<evidence type="ECO:0000256" key="4">
    <source>
        <dbReference type="ARBA" id="ARBA00022679"/>
    </source>
</evidence>
<feature type="compositionally biased region" description="Basic residues" evidence="10">
    <location>
        <begin position="547"/>
        <end position="563"/>
    </location>
</feature>
<dbReference type="PROSITE" id="PS50110">
    <property type="entry name" value="RESPONSE_REGULATORY"/>
    <property type="match status" value="1"/>
</dbReference>